<dbReference type="GO" id="GO:0043296">
    <property type="term" value="C:apical junction complex"/>
    <property type="evidence" value="ECO:0007669"/>
    <property type="project" value="TreeGrafter"/>
</dbReference>
<dbReference type="FunFam" id="2.60.40.10:FF:000378">
    <property type="entry name" value="Nectin cell adhesion molecule 3"/>
    <property type="match status" value="1"/>
</dbReference>
<dbReference type="AlphaFoldDB" id="A0A151MDA2"/>
<dbReference type="GO" id="GO:0005912">
    <property type="term" value="C:adherens junction"/>
    <property type="evidence" value="ECO:0007669"/>
    <property type="project" value="TreeGrafter"/>
</dbReference>
<dbReference type="eggNOG" id="ENOG502QTRU">
    <property type="taxonomic scope" value="Eukaryota"/>
</dbReference>
<feature type="signal peptide" evidence="7">
    <location>
        <begin position="1"/>
        <end position="22"/>
    </location>
</feature>
<dbReference type="InterPro" id="IPR036179">
    <property type="entry name" value="Ig-like_dom_sf"/>
</dbReference>
<dbReference type="InterPro" id="IPR013106">
    <property type="entry name" value="Ig_V-set"/>
</dbReference>
<feature type="chain" id="PRO_5007584995" evidence="7">
    <location>
        <begin position="23"/>
        <end position="132"/>
    </location>
</feature>
<name>A0A151MDA2_ALLMI</name>
<dbReference type="Pfam" id="PF07686">
    <property type="entry name" value="V-set"/>
    <property type="match status" value="1"/>
</dbReference>
<evidence type="ECO:0000256" key="3">
    <source>
        <dbReference type="ARBA" id="ARBA00022737"/>
    </source>
</evidence>
<keyword evidence="3" id="KW-0677">Repeat</keyword>
<dbReference type="SUPFAM" id="SSF48726">
    <property type="entry name" value="Immunoglobulin"/>
    <property type="match status" value="1"/>
</dbReference>
<keyword evidence="4" id="KW-0472">Membrane</keyword>
<dbReference type="EMBL" id="AKHW03006231">
    <property type="protein sequence ID" value="KYO22491.1"/>
    <property type="molecule type" value="Genomic_DNA"/>
</dbReference>
<comment type="subcellular location">
    <subcellularLocation>
        <location evidence="1">Membrane</location>
    </subcellularLocation>
</comment>
<dbReference type="GO" id="GO:0016020">
    <property type="term" value="C:membrane"/>
    <property type="evidence" value="ECO:0007669"/>
    <property type="project" value="UniProtKB-SubCell"/>
</dbReference>
<dbReference type="InterPro" id="IPR003599">
    <property type="entry name" value="Ig_sub"/>
</dbReference>
<organism evidence="9 10">
    <name type="scientific">Alligator mississippiensis</name>
    <name type="common">American alligator</name>
    <dbReference type="NCBI Taxonomy" id="8496"/>
    <lineage>
        <taxon>Eukaryota</taxon>
        <taxon>Metazoa</taxon>
        <taxon>Chordata</taxon>
        <taxon>Craniata</taxon>
        <taxon>Vertebrata</taxon>
        <taxon>Euteleostomi</taxon>
        <taxon>Archelosauria</taxon>
        <taxon>Archosauria</taxon>
        <taxon>Crocodylia</taxon>
        <taxon>Alligatoridae</taxon>
        <taxon>Alligatorinae</taxon>
        <taxon>Alligator</taxon>
    </lineage>
</organism>
<protein>
    <submittedName>
        <fullName evidence="9">Poliovirus receptor-related protein 3 isoform A</fullName>
    </submittedName>
</protein>
<dbReference type="PANTHER" id="PTHR23277:SF12">
    <property type="entry name" value="NECTIN-3"/>
    <property type="match status" value="1"/>
</dbReference>
<dbReference type="PROSITE" id="PS50835">
    <property type="entry name" value="IG_LIKE"/>
    <property type="match status" value="1"/>
</dbReference>
<dbReference type="GO" id="GO:0007156">
    <property type="term" value="P:homophilic cell adhesion via plasma membrane adhesion molecules"/>
    <property type="evidence" value="ECO:0007669"/>
    <property type="project" value="TreeGrafter"/>
</dbReference>
<dbReference type="Gene3D" id="2.60.40.10">
    <property type="entry name" value="Immunoglobulins"/>
    <property type="match status" value="1"/>
</dbReference>
<evidence type="ECO:0000313" key="10">
    <source>
        <dbReference type="Proteomes" id="UP000050525"/>
    </source>
</evidence>
<dbReference type="SMART" id="SM00409">
    <property type="entry name" value="IG"/>
    <property type="match status" value="1"/>
</dbReference>
<proteinExistence type="predicted"/>
<keyword evidence="10" id="KW-1185">Reference proteome</keyword>
<dbReference type="PANTHER" id="PTHR23277">
    <property type="entry name" value="NECTIN-RELATED"/>
    <property type="match status" value="1"/>
</dbReference>
<keyword evidence="2 7" id="KW-0732">Signal</keyword>
<gene>
    <name evidence="9" type="primary">PVRL3-1</name>
    <name evidence="9" type="ORF">Y1Q_0003052</name>
</gene>
<feature type="domain" description="Ig-like" evidence="8">
    <location>
        <begin position="24"/>
        <end position="129"/>
    </location>
</feature>
<evidence type="ECO:0000256" key="1">
    <source>
        <dbReference type="ARBA" id="ARBA00004370"/>
    </source>
</evidence>
<dbReference type="GO" id="GO:0007157">
    <property type="term" value="P:heterophilic cell-cell adhesion via plasma membrane cell adhesion molecules"/>
    <property type="evidence" value="ECO:0007669"/>
    <property type="project" value="TreeGrafter"/>
</dbReference>
<sequence length="132" mass="14191">MPAGPGLALALLLSRFCCSALAGPIVDPHVTAVWGKNVTLKCIIDINETITQISWEKIHGKSAQTVVVHHPEYGFSVQREYHGRVSFKNSSLIDATISLNNVSFSDAGEYVCKAVTFPLGNAQSSTTVTVFV</sequence>
<evidence type="ECO:0000259" key="8">
    <source>
        <dbReference type="PROSITE" id="PS50835"/>
    </source>
</evidence>
<dbReference type="InterPro" id="IPR013783">
    <property type="entry name" value="Ig-like_fold"/>
</dbReference>
<evidence type="ECO:0000256" key="4">
    <source>
        <dbReference type="ARBA" id="ARBA00023136"/>
    </source>
</evidence>
<evidence type="ECO:0000256" key="2">
    <source>
        <dbReference type="ARBA" id="ARBA00022729"/>
    </source>
</evidence>
<evidence type="ECO:0000313" key="9">
    <source>
        <dbReference type="EMBL" id="KYO22491.1"/>
    </source>
</evidence>
<accession>A0A151MDA2</accession>
<keyword evidence="6" id="KW-0325">Glycoprotein</keyword>
<keyword evidence="9" id="KW-0675">Receptor</keyword>
<keyword evidence="5" id="KW-1015">Disulfide bond</keyword>
<evidence type="ECO:0000256" key="7">
    <source>
        <dbReference type="SAM" id="SignalP"/>
    </source>
</evidence>
<dbReference type="InterPro" id="IPR051427">
    <property type="entry name" value="Nectin/Nectin-like"/>
</dbReference>
<evidence type="ECO:0000256" key="6">
    <source>
        <dbReference type="ARBA" id="ARBA00023180"/>
    </source>
</evidence>
<comment type="caution">
    <text evidence="9">The sequence shown here is derived from an EMBL/GenBank/DDBJ whole genome shotgun (WGS) entry which is preliminary data.</text>
</comment>
<dbReference type="Proteomes" id="UP000050525">
    <property type="component" value="Unassembled WGS sequence"/>
</dbReference>
<reference evidence="9 10" key="1">
    <citation type="journal article" date="2012" name="Genome Biol.">
        <title>Sequencing three crocodilian genomes to illuminate the evolution of archosaurs and amniotes.</title>
        <authorList>
            <person name="St John J.A."/>
            <person name="Braun E.L."/>
            <person name="Isberg S.R."/>
            <person name="Miles L.G."/>
            <person name="Chong A.Y."/>
            <person name="Gongora J."/>
            <person name="Dalzell P."/>
            <person name="Moran C."/>
            <person name="Bed'hom B."/>
            <person name="Abzhanov A."/>
            <person name="Burgess S.C."/>
            <person name="Cooksey A.M."/>
            <person name="Castoe T.A."/>
            <person name="Crawford N.G."/>
            <person name="Densmore L.D."/>
            <person name="Drew J.C."/>
            <person name="Edwards S.V."/>
            <person name="Faircloth B.C."/>
            <person name="Fujita M.K."/>
            <person name="Greenwold M.J."/>
            <person name="Hoffmann F.G."/>
            <person name="Howard J.M."/>
            <person name="Iguchi T."/>
            <person name="Janes D.E."/>
            <person name="Khan S.Y."/>
            <person name="Kohno S."/>
            <person name="de Koning A.J."/>
            <person name="Lance S.L."/>
            <person name="McCarthy F.M."/>
            <person name="McCormack J.E."/>
            <person name="Merchant M.E."/>
            <person name="Peterson D.G."/>
            <person name="Pollock D.D."/>
            <person name="Pourmand N."/>
            <person name="Raney B.J."/>
            <person name="Roessler K.A."/>
            <person name="Sanford J.R."/>
            <person name="Sawyer R.H."/>
            <person name="Schmidt C.J."/>
            <person name="Triplett E.W."/>
            <person name="Tuberville T.D."/>
            <person name="Venegas-Anaya M."/>
            <person name="Howard J.T."/>
            <person name="Jarvis E.D."/>
            <person name="Guillette L.J.Jr."/>
            <person name="Glenn T.C."/>
            <person name="Green R.E."/>
            <person name="Ray D.A."/>
        </authorList>
    </citation>
    <scope>NUCLEOTIDE SEQUENCE [LARGE SCALE GENOMIC DNA]</scope>
    <source>
        <strain evidence="9">KSC_2009_1</strain>
    </source>
</reference>
<evidence type="ECO:0000256" key="5">
    <source>
        <dbReference type="ARBA" id="ARBA00023157"/>
    </source>
</evidence>
<dbReference type="InterPro" id="IPR007110">
    <property type="entry name" value="Ig-like_dom"/>
</dbReference>